<evidence type="ECO:0000313" key="2">
    <source>
        <dbReference type="Proteomes" id="UP001333110"/>
    </source>
</evidence>
<accession>A0AAN7NFI3</accession>
<evidence type="ECO:0000313" key="1">
    <source>
        <dbReference type="EMBL" id="KAK4809633.1"/>
    </source>
</evidence>
<comment type="caution">
    <text evidence="1">The sequence shown here is derived from an EMBL/GenBank/DDBJ whole genome shotgun (WGS) entry which is preliminary data.</text>
</comment>
<dbReference type="EMBL" id="JAUNZN010000021">
    <property type="protein sequence ID" value="KAK4809633.1"/>
    <property type="molecule type" value="Genomic_DNA"/>
</dbReference>
<name>A0AAN7NFI3_MYCAM</name>
<organism evidence="1 2">
    <name type="scientific">Mycteria americana</name>
    <name type="common">Wood stork</name>
    <dbReference type="NCBI Taxonomy" id="33587"/>
    <lineage>
        <taxon>Eukaryota</taxon>
        <taxon>Metazoa</taxon>
        <taxon>Chordata</taxon>
        <taxon>Craniata</taxon>
        <taxon>Vertebrata</taxon>
        <taxon>Euteleostomi</taxon>
        <taxon>Archelosauria</taxon>
        <taxon>Archosauria</taxon>
        <taxon>Dinosauria</taxon>
        <taxon>Saurischia</taxon>
        <taxon>Theropoda</taxon>
        <taxon>Coelurosauria</taxon>
        <taxon>Aves</taxon>
        <taxon>Neognathae</taxon>
        <taxon>Neoaves</taxon>
        <taxon>Aequornithes</taxon>
        <taxon>Ciconiiformes</taxon>
        <taxon>Ciconiidae</taxon>
        <taxon>Mycteria</taxon>
    </lineage>
</organism>
<dbReference type="Proteomes" id="UP001333110">
    <property type="component" value="Unassembled WGS sequence"/>
</dbReference>
<dbReference type="AlphaFoldDB" id="A0AAN7NFI3"/>
<reference evidence="1 2" key="1">
    <citation type="journal article" date="2023" name="J. Hered.">
        <title>Chromosome-level genome of the wood stork (Mycteria americana) provides insight into avian chromosome evolution.</title>
        <authorList>
            <person name="Flamio R. Jr."/>
            <person name="Ramstad K.M."/>
        </authorList>
    </citation>
    <scope>NUCLEOTIDE SEQUENCE [LARGE SCALE GENOMIC DNA]</scope>
    <source>
        <strain evidence="1">JAX WOST 10</strain>
    </source>
</reference>
<protein>
    <submittedName>
        <fullName evidence="1">Uncharacterized protein</fullName>
    </submittedName>
</protein>
<proteinExistence type="predicted"/>
<keyword evidence="2" id="KW-1185">Reference proteome</keyword>
<gene>
    <name evidence="1" type="ORF">QYF61_025202</name>
</gene>
<sequence>MVSTQALPYRPRLDSLLDDRVNILGFSIFNQSHAFFQEFVQSLNQSWQENCDHAPFTGPAVSYGPKARETTSLLCIRSSAKSSSFTSRTANLHEPAGKRSGCAKMTQCSSERSGLQEIAGSSGLVVTLPVNLVRRHLPTYESQRDQRTQRSCCTPMLCNRERFPPQSLQPKLPCCVEDDLLALRSDWWQREMAIG</sequence>